<dbReference type="AlphaFoldDB" id="A0A067M5Q2"/>
<name>A0A067M5Q2_BOTB1</name>
<evidence type="ECO:0000313" key="1">
    <source>
        <dbReference type="EMBL" id="KDQ11113.1"/>
    </source>
</evidence>
<dbReference type="EMBL" id="KL198061">
    <property type="protein sequence ID" value="KDQ11113.1"/>
    <property type="molecule type" value="Genomic_DNA"/>
</dbReference>
<reference evidence="2" key="1">
    <citation type="journal article" date="2014" name="Proc. Natl. Acad. Sci. U.S.A.">
        <title>Extensive sampling of basidiomycete genomes demonstrates inadequacy of the white-rot/brown-rot paradigm for wood decay fungi.</title>
        <authorList>
            <person name="Riley R."/>
            <person name="Salamov A.A."/>
            <person name="Brown D.W."/>
            <person name="Nagy L.G."/>
            <person name="Floudas D."/>
            <person name="Held B.W."/>
            <person name="Levasseur A."/>
            <person name="Lombard V."/>
            <person name="Morin E."/>
            <person name="Otillar R."/>
            <person name="Lindquist E.A."/>
            <person name="Sun H."/>
            <person name="LaButti K.M."/>
            <person name="Schmutz J."/>
            <person name="Jabbour D."/>
            <person name="Luo H."/>
            <person name="Baker S.E."/>
            <person name="Pisabarro A.G."/>
            <person name="Walton J.D."/>
            <person name="Blanchette R.A."/>
            <person name="Henrissat B."/>
            <person name="Martin F."/>
            <person name="Cullen D."/>
            <person name="Hibbett D.S."/>
            <person name="Grigoriev I.V."/>
        </authorList>
    </citation>
    <scope>NUCLEOTIDE SEQUENCE [LARGE SCALE GENOMIC DNA]</scope>
    <source>
        <strain evidence="2">FD-172 SS1</strain>
    </source>
</reference>
<dbReference type="Proteomes" id="UP000027195">
    <property type="component" value="Unassembled WGS sequence"/>
</dbReference>
<accession>A0A067M5Q2</accession>
<organism evidence="1 2">
    <name type="scientific">Botryobasidium botryosum (strain FD-172 SS1)</name>
    <dbReference type="NCBI Taxonomy" id="930990"/>
    <lineage>
        <taxon>Eukaryota</taxon>
        <taxon>Fungi</taxon>
        <taxon>Dikarya</taxon>
        <taxon>Basidiomycota</taxon>
        <taxon>Agaricomycotina</taxon>
        <taxon>Agaricomycetes</taxon>
        <taxon>Cantharellales</taxon>
        <taxon>Botryobasidiaceae</taxon>
        <taxon>Botryobasidium</taxon>
    </lineage>
</organism>
<protein>
    <submittedName>
        <fullName evidence="1">Uncharacterized protein</fullName>
    </submittedName>
</protein>
<dbReference type="STRING" id="930990.A0A067M5Q2"/>
<evidence type="ECO:0000313" key="2">
    <source>
        <dbReference type="Proteomes" id="UP000027195"/>
    </source>
</evidence>
<dbReference type="HOGENOM" id="CLU_2277024_0_0_1"/>
<gene>
    <name evidence="1" type="ORF">BOTBODRAFT_35649</name>
</gene>
<sequence>MLTAPNIVLGQFDHDDFWSVPALFLSAVCFVCADTHSIHRALAELLGQVKPQVATKDDIEKSGLEVIKGADLKRYEEEGKVASLTTDRVSTILVLLWGLGST</sequence>
<keyword evidence="2" id="KW-1185">Reference proteome</keyword>
<proteinExistence type="predicted"/>
<dbReference type="InParanoid" id="A0A067M5Q2"/>
<dbReference type="OrthoDB" id="8062037at2759"/>